<proteinExistence type="predicted"/>
<name>A0A9Q1JWF9_9CARY</name>
<accession>A0A9Q1JWF9</accession>
<evidence type="ECO:0000313" key="2">
    <source>
        <dbReference type="Proteomes" id="UP001153076"/>
    </source>
</evidence>
<comment type="caution">
    <text evidence="1">The sequence shown here is derived from an EMBL/GenBank/DDBJ whole genome shotgun (WGS) entry which is preliminary data.</text>
</comment>
<dbReference type="OrthoDB" id="1749738at2759"/>
<dbReference type="PANTHER" id="PTHR34835:SF34">
    <property type="entry name" value="OS08G0555500 PROTEIN"/>
    <property type="match status" value="1"/>
</dbReference>
<reference evidence="1" key="1">
    <citation type="submission" date="2022-04" db="EMBL/GenBank/DDBJ databases">
        <title>Carnegiea gigantea Genome sequencing and assembly v2.</title>
        <authorList>
            <person name="Copetti D."/>
            <person name="Sanderson M.J."/>
            <person name="Burquez A."/>
            <person name="Wojciechowski M.F."/>
        </authorList>
    </citation>
    <scope>NUCLEOTIDE SEQUENCE</scope>
    <source>
        <strain evidence="1">SGP5-SGP5p</strain>
        <tissue evidence="1">Aerial part</tissue>
    </source>
</reference>
<sequence>MAPQEQPLKYDKGGNEKRMYQKAFITRMTIRSSPSMGAQLNEARTKAIKSMGFASFLNVDLKEVPEKFSKWLVESFDLYSASFVLLDRQRFTVTSFDVYVTLGVTTRGRETMEITRSSMNKAYDEVHAAWVKEWKIEHNAPKLTRMWEFIPAKKDGGESFKRNFIIYLLNCFFRGPNNRYCSKSILKYVKEMNQIASLDWCKYCT</sequence>
<dbReference type="PANTHER" id="PTHR34835">
    <property type="entry name" value="OS07G0283600 PROTEIN-RELATED"/>
    <property type="match status" value="1"/>
</dbReference>
<evidence type="ECO:0000313" key="1">
    <source>
        <dbReference type="EMBL" id="KAJ8432171.1"/>
    </source>
</evidence>
<dbReference type="AlphaFoldDB" id="A0A9Q1JWF9"/>
<keyword evidence="2" id="KW-1185">Reference proteome</keyword>
<protein>
    <submittedName>
        <fullName evidence="1">Uncharacterized protein</fullName>
    </submittedName>
</protein>
<gene>
    <name evidence="1" type="ORF">Cgig2_029012</name>
</gene>
<dbReference type="EMBL" id="JAKOGI010000629">
    <property type="protein sequence ID" value="KAJ8432171.1"/>
    <property type="molecule type" value="Genomic_DNA"/>
</dbReference>
<dbReference type="Proteomes" id="UP001153076">
    <property type="component" value="Unassembled WGS sequence"/>
</dbReference>
<organism evidence="1 2">
    <name type="scientific">Carnegiea gigantea</name>
    <dbReference type="NCBI Taxonomy" id="171969"/>
    <lineage>
        <taxon>Eukaryota</taxon>
        <taxon>Viridiplantae</taxon>
        <taxon>Streptophyta</taxon>
        <taxon>Embryophyta</taxon>
        <taxon>Tracheophyta</taxon>
        <taxon>Spermatophyta</taxon>
        <taxon>Magnoliopsida</taxon>
        <taxon>eudicotyledons</taxon>
        <taxon>Gunneridae</taxon>
        <taxon>Pentapetalae</taxon>
        <taxon>Caryophyllales</taxon>
        <taxon>Cactineae</taxon>
        <taxon>Cactaceae</taxon>
        <taxon>Cactoideae</taxon>
        <taxon>Echinocereeae</taxon>
        <taxon>Carnegiea</taxon>
    </lineage>
</organism>